<reference evidence="1 2" key="1">
    <citation type="submission" date="2024-06" db="EMBL/GenBank/DDBJ databases">
        <authorList>
            <person name="Kaempfer P."/>
            <person name="Viver T."/>
        </authorList>
    </citation>
    <scope>NUCLEOTIDE SEQUENCE [LARGE SCALE GENOMIC DNA]</scope>
    <source>
        <strain evidence="1 2">ST-37</strain>
    </source>
</reference>
<organism evidence="1 2">
    <name type="scientific">Chryseobacterium terrae</name>
    <dbReference type="NCBI Taxonomy" id="3163299"/>
    <lineage>
        <taxon>Bacteria</taxon>
        <taxon>Pseudomonadati</taxon>
        <taxon>Bacteroidota</taxon>
        <taxon>Flavobacteriia</taxon>
        <taxon>Flavobacteriales</taxon>
        <taxon>Weeksellaceae</taxon>
        <taxon>Chryseobacterium group</taxon>
        <taxon>Chryseobacterium</taxon>
    </lineage>
</organism>
<evidence type="ECO:0000313" key="2">
    <source>
        <dbReference type="Proteomes" id="UP001629058"/>
    </source>
</evidence>
<proteinExistence type="predicted"/>
<protein>
    <submittedName>
        <fullName evidence="1">Uncharacterized protein</fullName>
    </submittedName>
</protein>
<accession>A0ABW8Y6I2</accession>
<gene>
    <name evidence="1" type="ORF">ABS765_17575</name>
</gene>
<sequence length="302" mass="35555">MIFIDTIENINNFIISKINFQDNDIQLTKNYYLLVDDVAFNGDFENQDFEAINFDEFLSQPNIDFIIHKYETLLVSEIEYYQQDFITTFANHFRNCNTELSQKMLYEGVVISLSNCISRFSEFLNNEADFITLNKIQRITLTSFNEAHSGIAKMIGDEFEKYINPKIDLESQKTIFGLDLSFVEKLYNELKNYELFNKNISKNEFFKILNIDYKGENKIELKLNRLPDFYYFVKFLKDKYSSSHMAFYEHISKRFLVSTIEKDDISFKSKKISDGISYLNTDTPSRVVKNGSEIISFVKTLT</sequence>
<dbReference type="EMBL" id="JBELPY010000021">
    <property type="protein sequence ID" value="MFL9835829.1"/>
    <property type="molecule type" value="Genomic_DNA"/>
</dbReference>
<keyword evidence="2" id="KW-1185">Reference proteome</keyword>
<evidence type="ECO:0000313" key="1">
    <source>
        <dbReference type="EMBL" id="MFL9835829.1"/>
    </source>
</evidence>
<name>A0ABW8Y6I2_9FLAO</name>
<dbReference type="RefSeq" id="WP_408092941.1">
    <property type="nucleotide sequence ID" value="NZ_JBELPY010000021.1"/>
</dbReference>
<dbReference type="Proteomes" id="UP001629058">
    <property type="component" value="Unassembled WGS sequence"/>
</dbReference>
<comment type="caution">
    <text evidence="1">The sequence shown here is derived from an EMBL/GenBank/DDBJ whole genome shotgun (WGS) entry which is preliminary data.</text>
</comment>